<protein>
    <recommendedName>
        <fullName evidence="2">TLDc domain-containing protein</fullName>
    </recommendedName>
</protein>
<dbReference type="STRING" id="2880.D7G2H5"/>
<evidence type="ECO:0000259" key="2">
    <source>
        <dbReference type="PROSITE" id="PS51886"/>
    </source>
</evidence>
<feature type="region of interest" description="Disordered" evidence="1">
    <location>
        <begin position="348"/>
        <end position="379"/>
    </location>
</feature>
<accession>D7G2H5</accession>
<name>D7G2H5_ECTSI</name>
<feature type="compositionally biased region" description="Polar residues" evidence="1">
    <location>
        <begin position="364"/>
        <end position="376"/>
    </location>
</feature>
<evidence type="ECO:0000313" key="3">
    <source>
        <dbReference type="EMBL" id="CBJ33409.1"/>
    </source>
</evidence>
<dbReference type="InParanoid" id="D7G2H5"/>
<dbReference type="EMBL" id="FN648681">
    <property type="protein sequence ID" value="CBJ33409.1"/>
    <property type="molecule type" value="Genomic_DNA"/>
</dbReference>
<feature type="domain" description="TLDc" evidence="2">
    <location>
        <begin position="160"/>
        <end position="340"/>
    </location>
</feature>
<proteinExistence type="predicted"/>
<reference evidence="3 4" key="1">
    <citation type="journal article" date="2010" name="Nature">
        <title>The Ectocarpus genome and the independent evolution of multicellularity in brown algae.</title>
        <authorList>
            <person name="Cock J.M."/>
            <person name="Sterck L."/>
            <person name="Rouze P."/>
            <person name="Scornet D."/>
            <person name="Allen A.E."/>
            <person name="Amoutzias G."/>
            <person name="Anthouard V."/>
            <person name="Artiguenave F."/>
            <person name="Aury J.M."/>
            <person name="Badger J.H."/>
            <person name="Beszteri B."/>
            <person name="Billiau K."/>
            <person name="Bonnet E."/>
            <person name="Bothwell J.H."/>
            <person name="Bowler C."/>
            <person name="Boyen C."/>
            <person name="Brownlee C."/>
            <person name="Carrano C.J."/>
            <person name="Charrier B."/>
            <person name="Cho G.Y."/>
            <person name="Coelho S.M."/>
            <person name="Collen J."/>
            <person name="Corre E."/>
            <person name="Da Silva C."/>
            <person name="Delage L."/>
            <person name="Delaroque N."/>
            <person name="Dittami S.M."/>
            <person name="Doulbeau S."/>
            <person name="Elias M."/>
            <person name="Farnham G."/>
            <person name="Gachon C.M."/>
            <person name="Gschloessl B."/>
            <person name="Heesch S."/>
            <person name="Jabbari K."/>
            <person name="Jubin C."/>
            <person name="Kawai H."/>
            <person name="Kimura K."/>
            <person name="Kloareg B."/>
            <person name="Kupper F.C."/>
            <person name="Lang D."/>
            <person name="Le Bail A."/>
            <person name="Leblanc C."/>
            <person name="Lerouge P."/>
            <person name="Lohr M."/>
            <person name="Lopez P.J."/>
            <person name="Martens C."/>
            <person name="Maumus F."/>
            <person name="Michel G."/>
            <person name="Miranda-Saavedra D."/>
            <person name="Morales J."/>
            <person name="Moreau H."/>
            <person name="Motomura T."/>
            <person name="Nagasato C."/>
            <person name="Napoli C.A."/>
            <person name="Nelson D.R."/>
            <person name="Nyvall-Collen P."/>
            <person name="Peters A.F."/>
            <person name="Pommier C."/>
            <person name="Potin P."/>
            <person name="Poulain J."/>
            <person name="Quesneville H."/>
            <person name="Read B."/>
            <person name="Rensing S.A."/>
            <person name="Ritter A."/>
            <person name="Rousvoal S."/>
            <person name="Samanta M."/>
            <person name="Samson G."/>
            <person name="Schroeder D.C."/>
            <person name="Segurens B."/>
            <person name="Strittmatter M."/>
            <person name="Tonon T."/>
            <person name="Tregear J.W."/>
            <person name="Valentin K."/>
            <person name="von Dassow P."/>
            <person name="Yamagishi T."/>
            <person name="Van de Peer Y."/>
            <person name="Wincker P."/>
        </authorList>
    </citation>
    <scope>NUCLEOTIDE SEQUENCE [LARGE SCALE GENOMIC DNA]</scope>
    <source>
        <strain evidence="4">Ec32 / CCAP1310/4</strain>
    </source>
</reference>
<dbReference type="SUPFAM" id="SSF54695">
    <property type="entry name" value="POZ domain"/>
    <property type="match status" value="1"/>
</dbReference>
<dbReference type="OrthoDB" id="25620at2759"/>
<organism evidence="3 4">
    <name type="scientific">Ectocarpus siliculosus</name>
    <name type="common">Brown alga</name>
    <name type="synonym">Conferva siliculosa</name>
    <dbReference type="NCBI Taxonomy" id="2880"/>
    <lineage>
        <taxon>Eukaryota</taxon>
        <taxon>Sar</taxon>
        <taxon>Stramenopiles</taxon>
        <taxon>Ochrophyta</taxon>
        <taxon>PX clade</taxon>
        <taxon>Phaeophyceae</taxon>
        <taxon>Ectocarpales</taxon>
        <taxon>Ectocarpaceae</taxon>
        <taxon>Ectocarpus</taxon>
    </lineage>
</organism>
<dbReference type="Gene3D" id="3.30.710.10">
    <property type="entry name" value="Potassium Channel Kv1.1, Chain A"/>
    <property type="match status" value="1"/>
</dbReference>
<keyword evidence="4" id="KW-1185">Reference proteome</keyword>
<dbReference type="Pfam" id="PF07534">
    <property type="entry name" value="TLD"/>
    <property type="match status" value="1"/>
</dbReference>
<dbReference type="InterPro" id="IPR006571">
    <property type="entry name" value="TLDc_dom"/>
</dbReference>
<dbReference type="InterPro" id="IPR011333">
    <property type="entry name" value="SKP1/BTB/POZ_sf"/>
</dbReference>
<dbReference type="Proteomes" id="UP000002630">
    <property type="component" value="Linkage Group LG18"/>
</dbReference>
<evidence type="ECO:0000313" key="4">
    <source>
        <dbReference type="Proteomes" id="UP000002630"/>
    </source>
</evidence>
<dbReference type="PROSITE" id="PS51886">
    <property type="entry name" value="TLDC"/>
    <property type="match status" value="1"/>
</dbReference>
<gene>
    <name evidence="3" type="ORF">Esi_0476_0004</name>
</gene>
<sequence>MEAVLSQRRKEMSQAWEDVDRGWHELNQCRIDAGITKPSGSQQGMLRLNVGGSHLNFRRCILAGRKEPSATWALGNLFESVWDDRLPRDSDGRIVLDESPACVKHLIHSLIESSGAAPGSLPRGDTLALDEMVYLPYVARALGLSAYIPRQGMEVVGGTTSLSHCEVGELTATLQGWCPGNPNTMRLLYRASRDGWSPYPFHASCGNNSPNTITLLRVGASQSIVGGFSSVPWSPHAYGGDSIMSSLGAFIFMLKDSDMGGPNSFQPVKWGKRDNNGGCDVVVGASRGPYFGRTDLVVNFNNYFPVTLQAQPYSYDVPSGSTFPNLNGQTITEIEVFQVYSAAATTSSPSKRLKIQGPEDTHGAVSTSSTNTASREANSDAETFGNAIAGALMEERIALHQAEAELEQAHSKAAASGDALAAVYGPEVARGAIDTVVELSVRGTRMTTLRSTLQACRESALAALFNEDKWPPTDKDVDEQGRRLINCSPAVFQKVLDVLRMRKRAAWAASDRELAHVRVDAADRPAFDSFVNMYFPGFENFITDMVVPQGSARSG</sequence>
<evidence type="ECO:0000256" key="1">
    <source>
        <dbReference type="SAM" id="MobiDB-lite"/>
    </source>
</evidence>
<dbReference type="OMA" id="SNGSWIH"/>
<dbReference type="AlphaFoldDB" id="D7G2H5"/>
<dbReference type="EMBL" id="FN649743">
    <property type="protein sequence ID" value="CBJ33409.1"/>
    <property type="molecule type" value="Genomic_DNA"/>
</dbReference>